<dbReference type="PANTHER" id="PTHR34821">
    <property type="entry name" value="INNER MEMBRANE PROTEIN YDCZ"/>
    <property type="match status" value="1"/>
</dbReference>
<dbReference type="RefSeq" id="WP_231417065.1">
    <property type="nucleotide sequence ID" value="NZ_CP126446.1"/>
</dbReference>
<feature type="transmembrane region" description="Helical" evidence="1">
    <location>
        <begin position="121"/>
        <end position="141"/>
    </location>
</feature>
<dbReference type="Pfam" id="PF04657">
    <property type="entry name" value="DMT_YdcZ"/>
    <property type="match status" value="1"/>
</dbReference>
<evidence type="ECO:0000313" key="3">
    <source>
        <dbReference type="Proteomes" id="UP001236652"/>
    </source>
</evidence>
<feature type="transmembrane region" description="Helical" evidence="1">
    <location>
        <begin position="33"/>
        <end position="54"/>
    </location>
</feature>
<sequence length="143" mass="15422">MKVQGILFSLIAGLFITIQGVFNARLGETIGVWHTTVIVHTVGLLLSGTIFLFVKDGHVKQIRDVQPMYLLGGAFGVLIVFGELMGISLLGASFAVSLLLVSQLMFAFLIDSKGLFGMQKIHFSGNRIAGIAIMVLGIIIFKL</sequence>
<dbReference type="Proteomes" id="UP001236652">
    <property type="component" value="Chromosome"/>
</dbReference>
<evidence type="ECO:0000256" key="1">
    <source>
        <dbReference type="SAM" id="Phobius"/>
    </source>
</evidence>
<keyword evidence="3" id="KW-1185">Reference proteome</keyword>
<dbReference type="PANTHER" id="PTHR34821:SF3">
    <property type="entry name" value="MEMBRANE PROTEIN"/>
    <property type="match status" value="1"/>
</dbReference>
<reference evidence="2 3" key="1">
    <citation type="submission" date="2023-05" db="EMBL/GenBank/DDBJ databases">
        <title>Comparative genomics reveals the evidence of polycyclic aromatic hydrocarbons degradation in moderately halophilic genus Pontibacillus.</title>
        <authorList>
            <person name="Yang H."/>
            <person name="Qian Z."/>
        </authorList>
    </citation>
    <scope>NUCLEOTIDE SEQUENCE [LARGE SCALE GENOMIC DNA]</scope>
    <source>
        <strain evidence="3">HN14</strain>
    </source>
</reference>
<name>A0ABY8USZ8_9BACI</name>
<protein>
    <submittedName>
        <fullName evidence="2">DMT family transporter</fullName>
    </submittedName>
</protein>
<proteinExistence type="predicted"/>
<organism evidence="2 3">
    <name type="scientific">Pontibacillus chungwhensis</name>
    <dbReference type="NCBI Taxonomy" id="265426"/>
    <lineage>
        <taxon>Bacteria</taxon>
        <taxon>Bacillati</taxon>
        <taxon>Bacillota</taxon>
        <taxon>Bacilli</taxon>
        <taxon>Bacillales</taxon>
        <taxon>Bacillaceae</taxon>
        <taxon>Pontibacillus</taxon>
    </lineage>
</organism>
<evidence type="ECO:0000313" key="2">
    <source>
        <dbReference type="EMBL" id="WIF96801.1"/>
    </source>
</evidence>
<keyword evidence="1" id="KW-1133">Transmembrane helix</keyword>
<dbReference type="InterPro" id="IPR006750">
    <property type="entry name" value="YdcZ"/>
</dbReference>
<keyword evidence="1" id="KW-0472">Membrane</keyword>
<accession>A0ABY8USZ8</accession>
<feature type="transmembrane region" description="Helical" evidence="1">
    <location>
        <begin position="90"/>
        <end position="109"/>
    </location>
</feature>
<keyword evidence="1" id="KW-0812">Transmembrane</keyword>
<gene>
    <name evidence="2" type="ORF">QNI29_13695</name>
</gene>
<feature type="transmembrane region" description="Helical" evidence="1">
    <location>
        <begin position="66"/>
        <end position="84"/>
    </location>
</feature>
<dbReference type="EMBL" id="CP126446">
    <property type="protein sequence ID" value="WIF96801.1"/>
    <property type="molecule type" value="Genomic_DNA"/>
</dbReference>